<dbReference type="GO" id="GO:0005886">
    <property type="term" value="C:plasma membrane"/>
    <property type="evidence" value="ECO:0007669"/>
    <property type="project" value="UniProtKB-SubCell"/>
</dbReference>
<feature type="transmembrane region" description="Helical" evidence="7">
    <location>
        <begin position="248"/>
        <end position="272"/>
    </location>
</feature>
<comment type="caution">
    <text evidence="8">The sequence shown here is derived from an EMBL/GenBank/DDBJ whole genome shotgun (WGS) entry which is preliminary data.</text>
</comment>
<comment type="subcellular location">
    <subcellularLocation>
        <location evidence="1">Cell membrane</location>
        <topology evidence="1">Multi-pass membrane protein</topology>
    </subcellularLocation>
</comment>
<evidence type="ECO:0000256" key="7">
    <source>
        <dbReference type="SAM" id="Phobius"/>
    </source>
</evidence>
<reference evidence="8 9" key="1">
    <citation type="journal article" date="2017" name="PLoS ONE">
        <title>Development of a real-time PCR for detection of Staphylococcus pseudintermedius using a novel automated comparison of whole-genome sequences.</title>
        <authorList>
            <person name="Verstappen K.M."/>
            <person name="Huijbregts L."/>
            <person name="Spaninks M."/>
            <person name="Wagenaar J.A."/>
            <person name="Fluit A.C."/>
            <person name="Duim B."/>
        </authorList>
    </citation>
    <scope>NUCLEOTIDE SEQUENCE [LARGE SCALE GENOMIC DNA]</scope>
    <source>
        <strain evidence="8 9">215070706401-1</strain>
    </source>
</reference>
<keyword evidence="4 7" id="KW-1133">Transmembrane helix</keyword>
<dbReference type="PANTHER" id="PTHR30213">
    <property type="entry name" value="INNER MEMBRANE PROTEIN YHJD"/>
    <property type="match status" value="1"/>
</dbReference>
<dbReference type="Pfam" id="PF03631">
    <property type="entry name" value="Virul_fac_BrkB"/>
    <property type="match status" value="1"/>
</dbReference>
<evidence type="ECO:0000256" key="5">
    <source>
        <dbReference type="ARBA" id="ARBA00023136"/>
    </source>
</evidence>
<feature type="transmembrane region" description="Helical" evidence="7">
    <location>
        <begin position="206"/>
        <end position="228"/>
    </location>
</feature>
<dbReference type="NCBIfam" id="TIGR00765">
    <property type="entry name" value="yihY_not_rbn"/>
    <property type="match status" value="1"/>
</dbReference>
<feature type="transmembrane region" description="Helical" evidence="7">
    <location>
        <begin position="317"/>
        <end position="339"/>
    </location>
</feature>
<feature type="compositionally biased region" description="Basic and acidic residues" evidence="6">
    <location>
        <begin position="424"/>
        <end position="433"/>
    </location>
</feature>
<sequence>MSKNEQQSEGFIDKVKNTISNDDHEQNQKEETPSPDRKGDATGETDEKHKFVKPQPFQSKEAPKENQTFFVSRINKPAKYTDRPNFFSYLIYRIGKDDASGLAAQLAYYFMLSLFPMLIFILSLVPLFNIDRDTITAQISNNAPAETSSIITGIIDDVMGNASGGLLSVGLILALWTASNGMTAMMNAFNVAYDVEDSRNFVVSKLLAIFFTLLIGITLPLTLVLFTFGEQIGNLLFGPLGLDEQVRWVFSLLRTALPVLAVLIVFTIIYTLAPNVKIRFKSVIPGALFSTIVWILGSLAFGFYVSNFANYSKTYGSIGGVIVLMLWLYITGFILIIGAEINAIVHQRKVIKGKTPEEETYDELEAQDEEELAEAHNNYGEKDDKQVDDHQETNDTRHKENAQNTASESTHEAHDTTTSTDRAPQYKEPETVERTNTGRSKHIKTTKD</sequence>
<evidence type="ECO:0000256" key="1">
    <source>
        <dbReference type="ARBA" id="ARBA00004651"/>
    </source>
</evidence>
<name>A0A2A4GWV2_9STAP</name>
<feature type="compositionally biased region" description="Basic and acidic residues" evidence="6">
    <location>
        <begin position="11"/>
        <end position="49"/>
    </location>
</feature>
<feature type="region of interest" description="Disordered" evidence="6">
    <location>
        <begin position="1"/>
        <end position="64"/>
    </location>
</feature>
<feature type="transmembrane region" description="Helical" evidence="7">
    <location>
        <begin position="166"/>
        <end position="185"/>
    </location>
</feature>
<accession>A0A2A4GWV2</accession>
<keyword evidence="3 7" id="KW-0812">Transmembrane</keyword>
<evidence type="ECO:0000313" key="9">
    <source>
        <dbReference type="Proteomes" id="UP000218335"/>
    </source>
</evidence>
<protein>
    <submittedName>
        <fullName evidence="8">Uncharacterized protein</fullName>
    </submittedName>
</protein>
<dbReference type="RefSeq" id="WP_096592863.1">
    <property type="nucleotide sequence ID" value="NZ_MWRM01000009.1"/>
</dbReference>
<keyword evidence="5 7" id="KW-0472">Membrane</keyword>
<feature type="compositionally biased region" description="Basic residues" evidence="6">
    <location>
        <begin position="439"/>
        <end position="448"/>
    </location>
</feature>
<keyword evidence="2" id="KW-1003">Cell membrane</keyword>
<feature type="compositionally biased region" description="Basic and acidic residues" evidence="6">
    <location>
        <begin position="379"/>
        <end position="401"/>
    </location>
</feature>
<feature type="transmembrane region" description="Helical" evidence="7">
    <location>
        <begin position="284"/>
        <end position="305"/>
    </location>
</feature>
<dbReference type="PANTHER" id="PTHR30213:SF0">
    <property type="entry name" value="UPF0761 MEMBRANE PROTEIN YIHY"/>
    <property type="match status" value="1"/>
</dbReference>
<proteinExistence type="predicted"/>
<organism evidence="8 9">
    <name type="scientific">Staphylococcus delphini</name>
    <dbReference type="NCBI Taxonomy" id="53344"/>
    <lineage>
        <taxon>Bacteria</taxon>
        <taxon>Bacillati</taxon>
        <taxon>Bacillota</taxon>
        <taxon>Bacilli</taxon>
        <taxon>Bacillales</taxon>
        <taxon>Staphylococcaceae</taxon>
        <taxon>Staphylococcus</taxon>
        <taxon>Staphylococcus intermedius group</taxon>
    </lineage>
</organism>
<evidence type="ECO:0000256" key="4">
    <source>
        <dbReference type="ARBA" id="ARBA00022989"/>
    </source>
</evidence>
<feature type="compositionally biased region" description="Acidic residues" evidence="6">
    <location>
        <begin position="358"/>
        <end position="372"/>
    </location>
</feature>
<evidence type="ECO:0000256" key="6">
    <source>
        <dbReference type="SAM" id="MobiDB-lite"/>
    </source>
</evidence>
<evidence type="ECO:0000313" key="8">
    <source>
        <dbReference type="EMBL" id="PCF54848.1"/>
    </source>
</evidence>
<feature type="transmembrane region" description="Helical" evidence="7">
    <location>
        <begin position="106"/>
        <end position="128"/>
    </location>
</feature>
<dbReference type="EMBL" id="MWUU01000009">
    <property type="protein sequence ID" value="PCF54848.1"/>
    <property type="molecule type" value="Genomic_DNA"/>
</dbReference>
<feature type="region of interest" description="Disordered" evidence="6">
    <location>
        <begin position="358"/>
        <end position="448"/>
    </location>
</feature>
<gene>
    <name evidence="8" type="ORF">B5C08_07825</name>
</gene>
<evidence type="ECO:0000256" key="3">
    <source>
        <dbReference type="ARBA" id="ARBA00022692"/>
    </source>
</evidence>
<dbReference type="AlphaFoldDB" id="A0A2A4GWV2"/>
<dbReference type="InterPro" id="IPR017039">
    <property type="entry name" value="Virul_fac_BrkB"/>
</dbReference>
<dbReference type="Proteomes" id="UP000218335">
    <property type="component" value="Unassembled WGS sequence"/>
</dbReference>
<evidence type="ECO:0000256" key="2">
    <source>
        <dbReference type="ARBA" id="ARBA00022475"/>
    </source>
</evidence>